<dbReference type="EMBL" id="BK014671">
    <property type="protein sequence ID" value="DAD67165.1"/>
    <property type="molecule type" value="Genomic_DNA"/>
</dbReference>
<dbReference type="GO" id="GO:0032259">
    <property type="term" value="P:methylation"/>
    <property type="evidence" value="ECO:0007669"/>
    <property type="project" value="UniProtKB-KW"/>
</dbReference>
<organism evidence="1">
    <name type="scientific">Podoviridae sp. ctRkj24</name>
    <dbReference type="NCBI Taxonomy" id="2823559"/>
    <lineage>
        <taxon>Viruses</taxon>
        <taxon>Duplodnaviria</taxon>
        <taxon>Heunggongvirae</taxon>
        <taxon>Uroviricota</taxon>
        <taxon>Caudoviricetes</taxon>
    </lineage>
</organism>
<keyword evidence="1" id="KW-0489">Methyltransferase</keyword>
<proteinExistence type="predicted"/>
<accession>A0A8S5LAZ2</accession>
<reference evidence="1" key="1">
    <citation type="journal article" date="2021" name="Proc. Natl. Acad. Sci. U.S.A.">
        <title>A Catalog of Tens of Thousands of Viruses from Human Metagenomes Reveals Hidden Associations with Chronic Diseases.</title>
        <authorList>
            <person name="Tisza M.J."/>
            <person name="Buck C.B."/>
        </authorList>
    </citation>
    <scope>NUCLEOTIDE SEQUENCE</scope>
    <source>
        <strain evidence="1">CtRkj24</strain>
    </source>
</reference>
<name>A0A8S5LAZ2_9CAUD</name>
<dbReference type="SUPFAM" id="SSF53335">
    <property type="entry name" value="S-adenosyl-L-methionine-dependent methyltransferases"/>
    <property type="match status" value="1"/>
</dbReference>
<sequence length="162" mass="18948">MKQILDACCGSRMFWFDKEHPAAVFMDNRSFAQNLCDGRRFEVKPDLIADFREIPFPDESFRLVVFDPPHLCSAGKTSWLGIKYGVLESTWQEDLRRGFEECMRVLHPYGVLIFKWSEDQISTADVLKILPVQPLFGNRRGKTIWMAFMKFPEEQLQARFCS</sequence>
<protein>
    <submittedName>
        <fullName evidence="1">Methyltransferase domain</fullName>
    </submittedName>
</protein>
<dbReference type="GO" id="GO:0008168">
    <property type="term" value="F:methyltransferase activity"/>
    <property type="evidence" value="ECO:0007669"/>
    <property type="project" value="UniProtKB-KW"/>
</dbReference>
<dbReference type="Gene3D" id="3.40.50.150">
    <property type="entry name" value="Vaccinia Virus protein VP39"/>
    <property type="match status" value="1"/>
</dbReference>
<evidence type="ECO:0000313" key="1">
    <source>
        <dbReference type="EMBL" id="DAD67165.1"/>
    </source>
</evidence>
<dbReference type="InterPro" id="IPR029063">
    <property type="entry name" value="SAM-dependent_MTases_sf"/>
</dbReference>
<keyword evidence="1" id="KW-0808">Transferase</keyword>